<dbReference type="SUPFAM" id="SSF52540">
    <property type="entry name" value="P-loop containing nucleoside triphosphate hydrolases"/>
    <property type="match status" value="1"/>
</dbReference>
<evidence type="ECO:0000259" key="3">
    <source>
        <dbReference type="Pfam" id="PF13871"/>
    </source>
</evidence>
<accession>A0AAE0L9C5</accession>
<dbReference type="InterPro" id="IPR026741">
    <property type="entry name" value="SNO"/>
</dbReference>
<dbReference type="PANTHER" id="PTHR12706">
    <property type="entry name" value="STRAWBERRY NOTCH-RELATED"/>
    <property type="match status" value="1"/>
</dbReference>
<comment type="similarity">
    <text evidence="1">Belongs to the SBNO family.</text>
</comment>
<dbReference type="Pfam" id="PF13871">
    <property type="entry name" value="Helicase_C_4"/>
    <property type="match status" value="1"/>
</dbReference>
<dbReference type="EMBL" id="LGRX02006498">
    <property type="protein sequence ID" value="KAK3276544.1"/>
    <property type="molecule type" value="Genomic_DNA"/>
</dbReference>
<comment type="caution">
    <text evidence="4">The sequence shown here is derived from an EMBL/GenBank/DDBJ whole genome shotgun (WGS) entry which is preliminary data.</text>
</comment>
<feature type="compositionally biased region" description="Basic residues" evidence="2">
    <location>
        <begin position="20"/>
        <end position="32"/>
    </location>
</feature>
<dbReference type="GO" id="GO:0031490">
    <property type="term" value="F:chromatin DNA binding"/>
    <property type="evidence" value="ECO:0007669"/>
    <property type="project" value="TreeGrafter"/>
</dbReference>
<keyword evidence="5" id="KW-1185">Reference proteome</keyword>
<evidence type="ECO:0000313" key="5">
    <source>
        <dbReference type="Proteomes" id="UP001190700"/>
    </source>
</evidence>
<feature type="region of interest" description="Disordered" evidence="2">
    <location>
        <begin position="1"/>
        <end position="131"/>
    </location>
</feature>
<dbReference type="PANTHER" id="PTHR12706:SF30">
    <property type="entry name" value="PROTEIN STRAWBERRY NOTCH-RELATED"/>
    <property type="match status" value="1"/>
</dbReference>
<feature type="non-terminal residue" evidence="4">
    <location>
        <position position="1"/>
    </location>
</feature>
<feature type="domain" description="Strawberry notch helicase C" evidence="3">
    <location>
        <begin position="157"/>
        <end position="429"/>
    </location>
</feature>
<evidence type="ECO:0000256" key="2">
    <source>
        <dbReference type="SAM" id="MobiDB-lite"/>
    </source>
</evidence>
<dbReference type="GO" id="GO:0006355">
    <property type="term" value="P:regulation of DNA-templated transcription"/>
    <property type="evidence" value="ECO:0007669"/>
    <property type="project" value="InterPro"/>
</dbReference>
<evidence type="ECO:0000256" key="1">
    <source>
        <dbReference type="ARBA" id="ARBA00006992"/>
    </source>
</evidence>
<dbReference type="Proteomes" id="UP001190700">
    <property type="component" value="Unassembled WGS sequence"/>
</dbReference>
<reference evidence="4 5" key="1">
    <citation type="journal article" date="2015" name="Genome Biol. Evol.">
        <title>Comparative Genomics of a Bacterivorous Green Alga Reveals Evolutionary Causalities and Consequences of Phago-Mixotrophic Mode of Nutrition.</title>
        <authorList>
            <person name="Burns J.A."/>
            <person name="Paasch A."/>
            <person name="Narechania A."/>
            <person name="Kim E."/>
        </authorList>
    </citation>
    <scope>NUCLEOTIDE SEQUENCE [LARGE SCALE GENOMIC DNA]</scope>
    <source>
        <strain evidence="4 5">PLY_AMNH</strain>
    </source>
</reference>
<dbReference type="InterPro" id="IPR027417">
    <property type="entry name" value="P-loop_NTPase"/>
</dbReference>
<dbReference type="GO" id="GO:0005634">
    <property type="term" value="C:nucleus"/>
    <property type="evidence" value="ECO:0007669"/>
    <property type="project" value="TreeGrafter"/>
</dbReference>
<dbReference type="AlphaFoldDB" id="A0AAE0L9C5"/>
<dbReference type="InterPro" id="IPR026937">
    <property type="entry name" value="SBNO_Helicase_C_dom"/>
</dbReference>
<name>A0AAE0L9C5_9CHLO</name>
<organism evidence="4 5">
    <name type="scientific">Cymbomonas tetramitiformis</name>
    <dbReference type="NCBI Taxonomy" id="36881"/>
    <lineage>
        <taxon>Eukaryota</taxon>
        <taxon>Viridiplantae</taxon>
        <taxon>Chlorophyta</taxon>
        <taxon>Pyramimonadophyceae</taxon>
        <taxon>Pyramimonadales</taxon>
        <taxon>Pyramimonadaceae</taxon>
        <taxon>Cymbomonas</taxon>
    </lineage>
</organism>
<evidence type="ECO:0000313" key="4">
    <source>
        <dbReference type="EMBL" id="KAK3276544.1"/>
    </source>
</evidence>
<protein>
    <recommendedName>
        <fullName evidence="3">Strawberry notch helicase C domain-containing protein</fullName>
    </recommendedName>
</protein>
<dbReference type="GO" id="GO:0042393">
    <property type="term" value="F:histone binding"/>
    <property type="evidence" value="ECO:0007669"/>
    <property type="project" value="TreeGrafter"/>
</dbReference>
<gene>
    <name evidence="4" type="ORF">CYMTET_15390</name>
</gene>
<sequence>AGIVNLADSDSDSGGGAGQRRAKRRIGGRRMPTRSSGPPPKRPRQALSGSPERGPRSPQTIKVVKRRQRRVRADQQDGAGGPQMGNAAARMLLGGGGGARPAGASQGKADSRAAGGHAGNSERAQQDDEVVLTQNPYLREVKRLLLEAVDMLELPPNPLDYLVDLLGGPDCVAEMTGRTECLVRSAGGQVEKQRRCAGVPQSQVNRYERDNFQQGRKMAAIISEAASTGTSLQADRRAQNQRRRLHITLELPWSADKAIQQFGRTHRSNQTSSPVYKLVVTEAGGERRFASAAAKRLQALGALLKADRNAMGAGSELKAFDIDNNYGRDAIKQLYLEIGPMNLNQLEGVEAPKCPGEVDYRGYFRRALASVGIAITNADQKEASVQRFLNRLLGLSLADQKLLFDYFSQLFDTFVRVAKSEGRFSDGVVEMCTENGITMMAGYPKRVDECPISGAVTDLVGLQMDRGVSFASACQKLTDWRAEREAKDASDLTAMMQRVEEHIRSRLEQQQRDQQQGLVNNYTAPDVEGIRQNRILKQKESRALSGFYKHKHSNFQLLAIETQAKYRGVTNKWFRIFRPNNCSPGVLTQQQLWDKKYTPVSLENMKATWEQMYRKTDMPVGHKDGLIMSRHVSCFLLSGAILPVWKDLLEQYREQQSYSMRTRADGSEMRDVVVVRAELANGERIVGLQPGHLDERAILELVEAIRLARHR</sequence>
<proteinExistence type="inferred from homology"/>